<dbReference type="AlphaFoldDB" id="W0REC7"/>
<keyword evidence="2" id="KW-1185">Reference proteome</keyword>
<evidence type="ECO:0000313" key="2">
    <source>
        <dbReference type="Proteomes" id="UP000019151"/>
    </source>
</evidence>
<dbReference type="InParanoid" id="W0REC7"/>
<dbReference type="RefSeq" id="WP_025410684.1">
    <property type="nucleotide sequence ID" value="NZ_CP007128.1"/>
</dbReference>
<dbReference type="Proteomes" id="UP000019151">
    <property type="component" value="Chromosome"/>
</dbReference>
<gene>
    <name evidence="1" type="ORF">J421_1634</name>
</gene>
<dbReference type="EMBL" id="CP007128">
    <property type="protein sequence ID" value="AHG89171.1"/>
    <property type="molecule type" value="Genomic_DNA"/>
</dbReference>
<sequence>MTADDVARRRLAAQHLARPRLADPAAVVAALGAVQAQDYPAAKWALGQRTTGATDADVERAFADGAILRTHVLRPTWHFVAPTDIRWMLALTGPRVHQANAGRYRELELDDATRRRADAVLGRALADGAHRTRTELAAALRRARIDPAGQRMAHLLMHAELNAVICSGARRGKQFTYALLDTRAPGAARALDRDEALARLATLYFGARGPATAHDFAWWSGLTIADARRGAGAAGLAAELIDGRTHWMSDAPMTRATRRPTAHLLPNYDELFVGFRDRSAALDRVASVARAAATTSVMRHVVEIGGEIVGGWTRTLGRSAVVVALDLLAPLTDAERGAVEAAVRRYGTFLGQRAVVA</sequence>
<reference evidence="1 2" key="1">
    <citation type="journal article" date="2014" name="Genome Announc.">
        <title>Genome Sequence and Methylome of Soil Bacterium Gemmatirosa kalamazoonensis KBS708T, a Member of the Rarely Cultivated Gemmatimonadetes Phylum.</title>
        <authorList>
            <person name="Debruyn J.M."/>
            <person name="Radosevich M."/>
            <person name="Wommack K.E."/>
            <person name="Polson S.W."/>
            <person name="Hauser L.J."/>
            <person name="Fawaz M.N."/>
            <person name="Korlach J."/>
            <person name="Tsai Y.C."/>
        </authorList>
    </citation>
    <scope>NUCLEOTIDE SEQUENCE [LARGE SCALE GENOMIC DNA]</scope>
    <source>
        <strain evidence="1 2">KBS708</strain>
    </source>
</reference>
<evidence type="ECO:0000313" key="1">
    <source>
        <dbReference type="EMBL" id="AHG89171.1"/>
    </source>
</evidence>
<protein>
    <recommendedName>
        <fullName evidence="3">Winged helix DNA-binding domain-containing protein</fullName>
    </recommendedName>
</protein>
<evidence type="ECO:0008006" key="3">
    <source>
        <dbReference type="Google" id="ProtNLM"/>
    </source>
</evidence>
<dbReference type="PANTHER" id="PTHR38479">
    <property type="entry name" value="LMO0824 PROTEIN"/>
    <property type="match status" value="1"/>
</dbReference>
<name>W0REC7_9BACT</name>
<dbReference type="KEGG" id="gba:J421_1634"/>
<dbReference type="STRING" id="861299.J421_1634"/>
<dbReference type="OrthoDB" id="9148135at2"/>
<dbReference type="InterPro" id="IPR009351">
    <property type="entry name" value="AlkZ-like"/>
</dbReference>
<dbReference type="eggNOG" id="COG3214">
    <property type="taxonomic scope" value="Bacteria"/>
</dbReference>
<dbReference type="PATRIC" id="fig|861299.3.peg.1659"/>
<dbReference type="HOGENOM" id="CLU_047003_0_0_0"/>
<proteinExistence type="predicted"/>
<dbReference type="Pfam" id="PF06224">
    <property type="entry name" value="AlkZ-like"/>
    <property type="match status" value="1"/>
</dbReference>
<organism evidence="1 2">
    <name type="scientific">Gemmatirosa kalamazoonensis</name>
    <dbReference type="NCBI Taxonomy" id="861299"/>
    <lineage>
        <taxon>Bacteria</taxon>
        <taxon>Pseudomonadati</taxon>
        <taxon>Gemmatimonadota</taxon>
        <taxon>Gemmatimonadia</taxon>
        <taxon>Gemmatimonadales</taxon>
        <taxon>Gemmatimonadaceae</taxon>
        <taxon>Gemmatirosa</taxon>
    </lineage>
</organism>
<accession>W0REC7</accession>
<dbReference type="PANTHER" id="PTHR38479:SF2">
    <property type="entry name" value="WINGED HELIX DNA-BINDING DOMAIN-CONTAINING PROTEIN"/>
    <property type="match status" value="1"/>
</dbReference>